<reference evidence="11 12" key="1">
    <citation type="submission" date="2015-04" db="EMBL/GenBank/DDBJ databases">
        <authorList>
            <person name="Syromyatnikov M.Y."/>
            <person name="Popov V.N."/>
        </authorList>
    </citation>
    <scope>NUCLEOTIDE SEQUENCE [LARGE SCALE GENOMIC DNA]</scope>
</reference>
<dbReference type="FunFam" id="3.40.1370.10:FF:000005">
    <property type="entry name" value="39S ribosomal protein L4, mitochondrial"/>
    <property type="match status" value="1"/>
</dbReference>
<dbReference type="GO" id="GO:0003735">
    <property type="term" value="F:structural constituent of ribosome"/>
    <property type="evidence" value="ECO:0007669"/>
    <property type="project" value="InterPro"/>
</dbReference>
<accession>A0A1J1J7M4</accession>
<dbReference type="NCBIfam" id="TIGR00231">
    <property type="entry name" value="small_GTP"/>
    <property type="match status" value="1"/>
</dbReference>
<dbReference type="EMBL" id="CVRI01000075">
    <property type="protein sequence ID" value="CRL08391.1"/>
    <property type="molecule type" value="Genomic_DNA"/>
</dbReference>
<evidence type="ECO:0000256" key="7">
    <source>
        <dbReference type="ARBA" id="ARBA00023274"/>
    </source>
</evidence>
<dbReference type="CDD" id="cd04163">
    <property type="entry name" value="Era"/>
    <property type="match status" value="1"/>
</dbReference>
<dbReference type="GO" id="GO:0005840">
    <property type="term" value="C:ribosome"/>
    <property type="evidence" value="ECO:0007669"/>
    <property type="project" value="UniProtKB-KW"/>
</dbReference>
<dbReference type="STRING" id="568069.A0A1J1J7M4"/>
<evidence type="ECO:0000256" key="2">
    <source>
        <dbReference type="ARBA" id="ARBA00010528"/>
    </source>
</evidence>
<dbReference type="PANTHER" id="PTHR10746:SF6">
    <property type="entry name" value="LARGE RIBOSOMAL SUBUNIT PROTEIN UL4M"/>
    <property type="match status" value="1"/>
</dbReference>
<dbReference type="PRINTS" id="PR00326">
    <property type="entry name" value="GTP1OBG"/>
</dbReference>
<feature type="domain" description="G" evidence="10">
    <location>
        <begin position="58"/>
        <end position="180"/>
    </location>
</feature>
<proteinExistence type="inferred from homology"/>
<dbReference type="Gene3D" id="3.40.1370.10">
    <property type="match status" value="1"/>
</dbReference>
<name>A0A1J1J7M4_9DIPT</name>
<keyword evidence="6" id="KW-0342">GTP-binding</keyword>
<dbReference type="Pfam" id="PF00573">
    <property type="entry name" value="Ribosomal_L4"/>
    <property type="match status" value="1"/>
</dbReference>
<organism evidence="11 12">
    <name type="scientific">Clunio marinus</name>
    <dbReference type="NCBI Taxonomy" id="568069"/>
    <lineage>
        <taxon>Eukaryota</taxon>
        <taxon>Metazoa</taxon>
        <taxon>Ecdysozoa</taxon>
        <taxon>Arthropoda</taxon>
        <taxon>Hexapoda</taxon>
        <taxon>Insecta</taxon>
        <taxon>Pterygota</taxon>
        <taxon>Neoptera</taxon>
        <taxon>Endopterygota</taxon>
        <taxon>Diptera</taxon>
        <taxon>Nematocera</taxon>
        <taxon>Chironomoidea</taxon>
        <taxon>Chironomidae</taxon>
        <taxon>Clunio</taxon>
    </lineage>
</organism>
<dbReference type="SUPFAM" id="SSF52540">
    <property type="entry name" value="P-loop containing nucleoside triphosphate hydrolases"/>
    <property type="match status" value="1"/>
</dbReference>
<evidence type="ECO:0000256" key="6">
    <source>
        <dbReference type="ARBA" id="ARBA00023134"/>
    </source>
</evidence>
<keyword evidence="4" id="KW-0689">Ribosomal protein</keyword>
<dbReference type="Proteomes" id="UP000183832">
    <property type="component" value="Unassembled WGS sequence"/>
</dbReference>
<dbReference type="InterPro" id="IPR013005">
    <property type="entry name" value="Ribosomal_uL4-like"/>
</dbReference>
<evidence type="ECO:0000256" key="1">
    <source>
        <dbReference type="ARBA" id="ARBA00004173"/>
    </source>
</evidence>
<evidence type="ECO:0000313" key="12">
    <source>
        <dbReference type="Proteomes" id="UP000183832"/>
    </source>
</evidence>
<dbReference type="InterPro" id="IPR002136">
    <property type="entry name" value="Ribosomal_uL4"/>
</dbReference>
<keyword evidence="5" id="KW-0496">Mitochondrion</keyword>
<dbReference type="InterPro" id="IPR006073">
    <property type="entry name" value="GTP-bd"/>
</dbReference>
<dbReference type="SUPFAM" id="SSF52166">
    <property type="entry name" value="Ribosomal protein L4"/>
    <property type="match status" value="1"/>
</dbReference>
<keyword evidence="7" id="KW-0687">Ribonucleoprotein</keyword>
<evidence type="ECO:0000256" key="8">
    <source>
        <dbReference type="ARBA" id="ARBA00040565"/>
    </source>
</evidence>
<evidence type="ECO:0000259" key="10">
    <source>
        <dbReference type="Pfam" id="PF01926"/>
    </source>
</evidence>
<dbReference type="GO" id="GO:1990904">
    <property type="term" value="C:ribonucleoprotein complex"/>
    <property type="evidence" value="ECO:0007669"/>
    <property type="project" value="UniProtKB-KW"/>
</dbReference>
<dbReference type="InterPro" id="IPR030388">
    <property type="entry name" value="G_ERA_dom"/>
</dbReference>
<evidence type="ECO:0000256" key="3">
    <source>
        <dbReference type="ARBA" id="ARBA00022741"/>
    </source>
</evidence>
<dbReference type="GO" id="GO:0005525">
    <property type="term" value="F:GTP binding"/>
    <property type="evidence" value="ECO:0007669"/>
    <property type="project" value="UniProtKB-KW"/>
</dbReference>
<keyword evidence="12" id="KW-1185">Reference proteome</keyword>
<dbReference type="InterPro" id="IPR015946">
    <property type="entry name" value="KH_dom-like_a/b"/>
</dbReference>
<evidence type="ECO:0000313" key="11">
    <source>
        <dbReference type="EMBL" id="CRL08391.1"/>
    </source>
</evidence>
<keyword evidence="3" id="KW-0547">Nucleotide-binding</keyword>
<dbReference type="Pfam" id="PF01926">
    <property type="entry name" value="MMR_HSR1"/>
    <property type="match status" value="1"/>
</dbReference>
<dbReference type="Gene3D" id="3.30.300.20">
    <property type="match status" value="1"/>
</dbReference>
<dbReference type="GO" id="GO:0005743">
    <property type="term" value="C:mitochondrial inner membrane"/>
    <property type="evidence" value="ECO:0007669"/>
    <property type="project" value="UniProtKB-ARBA"/>
</dbReference>
<gene>
    <name evidence="11" type="ORF">CLUMA_CG021264</name>
</gene>
<comment type="subcellular location">
    <subcellularLocation>
        <location evidence="1">Mitochondrion</location>
    </subcellularLocation>
</comment>
<dbReference type="PANTHER" id="PTHR10746">
    <property type="entry name" value="50S RIBOSOMAL PROTEIN L4"/>
    <property type="match status" value="1"/>
</dbReference>
<protein>
    <recommendedName>
        <fullName evidence="8">Large ribosomal subunit protein uL4m</fullName>
    </recommendedName>
    <alternativeName>
        <fullName evidence="9">39S ribosomal protein L4, mitochondrial</fullName>
    </alternativeName>
</protein>
<dbReference type="InterPro" id="IPR023574">
    <property type="entry name" value="Ribosomal_uL4_dom_sf"/>
</dbReference>
<dbReference type="Gene3D" id="3.40.50.300">
    <property type="entry name" value="P-loop containing nucleotide triphosphate hydrolases"/>
    <property type="match status" value="1"/>
</dbReference>
<dbReference type="NCBIfam" id="TIGR03953">
    <property type="entry name" value="rplD_bact"/>
    <property type="match status" value="1"/>
</dbReference>
<dbReference type="GO" id="GO:0006412">
    <property type="term" value="P:translation"/>
    <property type="evidence" value="ECO:0007669"/>
    <property type="project" value="InterPro"/>
</dbReference>
<evidence type="ECO:0000256" key="9">
    <source>
        <dbReference type="ARBA" id="ARBA00082711"/>
    </source>
</evidence>
<comment type="similarity">
    <text evidence="2">Belongs to the universal ribosomal protein uL4 family.</text>
</comment>
<evidence type="ECO:0000256" key="5">
    <source>
        <dbReference type="ARBA" id="ARBA00023128"/>
    </source>
</evidence>
<dbReference type="InterPro" id="IPR005225">
    <property type="entry name" value="Small_GTP-bd"/>
</dbReference>
<dbReference type="OrthoDB" id="275876at2759"/>
<sequence>MVENSKLISTQVDPNQIKTNEEKMIRVKLFNIFLQTRAYSASKASRKVSECPQEKIVKVSVIGMPNSGKSTFINAIMEQRVCATSDKVHTTTNYAQAITNRKNSQIVVFDTPGLVTKKEMKQYKHTSQFVSACRESIEQSNIIGVLHDVSNFWTRGQLHPIILELLHEYKHLQSFLILNKIDKIKSKRVLLELVKTLTCNNIALVPKQNVEIVKQEPIDKDVEFEKKVENGWPNFSGVFMVSALNGDGIQKVADFVEKQAVEGAWEYRNNEVTDQKPTDVIVQFVRARLLDYLHQEIPYNLKLELEYFSDENHKIFASVNIFCPSERIEKLVCEMLNLARTFLKLANTRSLAAAPSSVNVIKQPEVIKYANPLVEEREVWVENMDTLDEEKLEIMKLNPKIFAATPRIDIIHQNVHWQKLYRYVSFAHAKHRFECRGGGRKPWPQKGLGRARHGSIRSPLFRGGGVTHGPRSPTTHFYMLPFFTRVHGLTTTLSVKLAQDDLHVVKDLEIPTDDEDYIKDLIEKRNWGPSVLIVDDNDMFPENIAVATDTISYVNLMPVYGLNCYSMIKHDTLVLTQAAVEKITERILYQFTRADEKNITQKFRLSQRN</sequence>
<evidence type="ECO:0000256" key="4">
    <source>
        <dbReference type="ARBA" id="ARBA00022980"/>
    </source>
</evidence>
<dbReference type="AlphaFoldDB" id="A0A1J1J7M4"/>
<dbReference type="InterPro" id="IPR027417">
    <property type="entry name" value="P-loop_NTPase"/>
</dbReference>